<evidence type="ECO:0000313" key="1">
    <source>
        <dbReference type="EMBL" id="AKF04564.1"/>
    </source>
</evidence>
<dbReference type="Proteomes" id="UP000034883">
    <property type="component" value="Chromosome"/>
</dbReference>
<dbReference type="GO" id="GO:0006352">
    <property type="term" value="P:DNA-templated transcription initiation"/>
    <property type="evidence" value="ECO:0007669"/>
    <property type="project" value="InterPro"/>
</dbReference>
<dbReference type="InterPro" id="IPR013325">
    <property type="entry name" value="RNA_pol_sigma_r2"/>
</dbReference>
<keyword evidence="2" id="KW-1185">Reference proteome</keyword>
<dbReference type="GO" id="GO:0003700">
    <property type="term" value="F:DNA-binding transcription factor activity"/>
    <property type="evidence" value="ECO:0007669"/>
    <property type="project" value="InterPro"/>
</dbReference>
<sequence length="210" mass="23507">MDDDRTLVEAALARDPAACRALITRLTPILRARVARVLGKHAARRGRPAERQEVLDLIQEIFVVLLDRDGRVLRSWDPERGLSLANFVGLVAEREASAFLKSGRRSAWAEAPTEDLALHGETEADAGPEPSLAARQLLERLAERLRERLSARDFALFHALYVQEREIDDVAETFSMTSNALYTFRSRLRRDLGEIQRELSSPPVRAGGLA</sequence>
<dbReference type="RefSeq" id="WP_053231891.1">
    <property type="nucleotide sequence ID" value="NZ_CP011125.1"/>
</dbReference>
<dbReference type="Gene3D" id="1.10.1740.10">
    <property type="match status" value="1"/>
</dbReference>
<evidence type="ECO:0000313" key="2">
    <source>
        <dbReference type="Proteomes" id="UP000034883"/>
    </source>
</evidence>
<reference evidence="1 2" key="1">
    <citation type="submission" date="2015-03" db="EMBL/GenBank/DDBJ databases">
        <title>Genome assembly of Sandaracinus amylolyticus DSM 53668.</title>
        <authorList>
            <person name="Sharma G."/>
            <person name="Subramanian S."/>
        </authorList>
    </citation>
    <scope>NUCLEOTIDE SEQUENCE [LARGE SCALE GENOMIC DNA]</scope>
    <source>
        <strain evidence="1 2">DSM 53668</strain>
    </source>
</reference>
<name>A0A0F6SE47_9BACT</name>
<evidence type="ECO:0008006" key="3">
    <source>
        <dbReference type="Google" id="ProtNLM"/>
    </source>
</evidence>
<dbReference type="SUPFAM" id="SSF88946">
    <property type="entry name" value="Sigma2 domain of RNA polymerase sigma factors"/>
    <property type="match status" value="1"/>
</dbReference>
<dbReference type="STRING" id="927083.DB32_001713"/>
<dbReference type="KEGG" id="samy:DB32_001713"/>
<organism evidence="1 2">
    <name type="scientific">Sandaracinus amylolyticus</name>
    <dbReference type="NCBI Taxonomy" id="927083"/>
    <lineage>
        <taxon>Bacteria</taxon>
        <taxon>Pseudomonadati</taxon>
        <taxon>Myxococcota</taxon>
        <taxon>Polyangia</taxon>
        <taxon>Polyangiales</taxon>
        <taxon>Sandaracinaceae</taxon>
        <taxon>Sandaracinus</taxon>
    </lineage>
</organism>
<accession>A0A0F6SE47</accession>
<proteinExistence type="predicted"/>
<protein>
    <recommendedName>
        <fullName evidence="3">Sigma-70 family RNA polymerase sigma factor</fullName>
    </recommendedName>
</protein>
<dbReference type="AlphaFoldDB" id="A0A0F6SE47"/>
<dbReference type="OrthoDB" id="5513017at2"/>
<dbReference type="EMBL" id="CP011125">
    <property type="protein sequence ID" value="AKF04564.1"/>
    <property type="molecule type" value="Genomic_DNA"/>
</dbReference>
<gene>
    <name evidence="1" type="ORF">DB32_001713</name>
</gene>